<evidence type="ECO:0000259" key="5">
    <source>
        <dbReference type="PROSITE" id="PS50203"/>
    </source>
</evidence>
<evidence type="ECO:0000256" key="3">
    <source>
        <dbReference type="PROSITE-ProRule" id="PRU00239"/>
    </source>
</evidence>
<comment type="similarity">
    <text evidence="1">Belongs to the peptidase C2 family.</text>
</comment>
<feature type="compositionally biased region" description="Polar residues" evidence="4">
    <location>
        <begin position="81"/>
        <end position="95"/>
    </location>
</feature>
<comment type="caution">
    <text evidence="3">Lacks conserved residue(s) required for the propagation of feature annotation.</text>
</comment>
<feature type="region of interest" description="Disordered" evidence="4">
    <location>
        <begin position="55"/>
        <end position="95"/>
    </location>
</feature>
<dbReference type="OrthoDB" id="424753at2759"/>
<protein>
    <recommendedName>
        <fullName evidence="5">Calpain catalytic domain-containing protein</fullName>
    </recommendedName>
</protein>
<dbReference type="InterPro" id="IPR036213">
    <property type="entry name" value="Calpain_III_sf"/>
</dbReference>
<evidence type="ECO:0000256" key="4">
    <source>
        <dbReference type="SAM" id="MobiDB-lite"/>
    </source>
</evidence>
<gene>
    <name evidence="6" type="ORF">HERILL_LOCUS11009</name>
</gene>
<dbReference type="SMART" id="SM00720">
    <property type="entry name" value="calpain_III"/>
    <property type="match status" value="1"/>
</dbReference>
<dbReference type="PROSITE" id="PS50203">
    <property type="entry name" value="CALPAIN_CAT"/>
    <property type="match status" value="1"/>
</dbReference>
<dbReference type="Pfam" id="PF01067">
    <property type="entry name" value="Calpain_III"/>
    <property type="match status" value="1"/>
</dbReference>
<dbReference type="SUPFAM" id="SSF47473">
    <property type="entry name" value="EF-hand"/>
    <property type="match status" value="1"/>
</dbReference>
<reference evidence="6 7" key="1">
    <citation type="submission" date="2020-11" db="EMBL/GenBank/DDBJ databases">
        <authorList>
            <person name="Wallbank WR R."/>
            <person name="Pardo Diaz C."/>
            <person name="Kozak K."/>
            <person name="Martin S."/>
            <person name="Jiggins C."/>
            <person name="Moest M."/>
            <person name="Warren A I."/>
            <person name="Generalovic N T."/>
            <person name="Byers J.R.P. K."/>
            <person name="Montejo-Kovacevich G."/>
            <person name="Yen C E."/>
        </authorList>
    </citation>
    <scope>NUCLEOTIDE SEQUENCE [LARGE SCALE GENOMIC DNA]</scope>
</reference>
<dbReference type="InterPro" id="IPR038765">
    <property type="entry name" value="Papain-like_cys_pep_sf"/>
</dbReference>
<dbReference type="InParanoid" id="A0A7R8Z047"/>
<accession>A0A7R8Z047</accession>
<name>A0A7R8Z047_HERIL</name>
<dbReference type="SUPFAM" id="SSF54001">
    <property type="entry name" value="Cysteine proteinases"/>
    <property type="match status" value="1"/>
</dbReference>
<evidence type="ECO:0000256" key="2">
    <source>
        <dbReference type="PIRSR" id="PIRSR622684-1"/>
    </source>
</evidence>
<proteinExistence type="inferred from homology"/>
<keyword evidence="7" id="KW-1185">Reference proteome</keyword>
<dbReference type="GO" id="GO:0004198">
    <property type="term" value="F:calcium-dependent cysteine-type endopeptidase activity"/>
    <property type="evidence" value="ECO:0007669"/>
    <property type="project" value="InterPro"/>
</dbReference>
<dbReference type="GO" id="GO:0006508">
    <property type="term" value="P:proteolysis"/>
    <property type="evidence" value="ECO:0007669"/>
    <property type="project" value="InterPro"/>
</dbReference>
<dbReference type="Gene3D" id="1.10.238.10">
    <property type="entry name" value="EF-hand"/>
    <property type="match status" value="1"/>
</dbReference>
<evidence type="ECO:0000313" key="7">
    <source>
        <dbReference type="Proteomes" id="UP000594454"/>
    </source>
</evidence>
<dbReference type="EMBL" id="LR899012">
    <property type="protein sequence ID" value="CAD7088381.1"/>
    <property type="molecule type" value="Genomic_DNA"/>
</dbReference>
<dbReference type="InterPro" id="IPR022684">
    <property type="entry name" value="Calpain_cysteine_protease"/>
</dbReference>
<sequence>MKSKSRLQLYPHYTVITDVSPTSVLFYIRQSDALLLPLLLLSWYTLLSIIPQSEAQLPKSRDNDDNDEKDGGTPSKLRPWTGTQEPHSTLSSQTFSRHYSTDALPNGLYQTNGRHQANGVLVRNSGGLHEDLDFPNNTRSLARKKTITWMRPHDMCSRPQFRLTSIGSPLTSGELPEPVGPGDPNLLAAIGCLSQFPRLLERVAPPDQTFDAASGYNGMFRFRFWQWGRWIEVRVDDRLPTRDDRPAYMHCIQGDVFWTALLEKAYAKLYGGYAFLKYGNVGRAIQDLTGAVVQSVPPSAPLLGGAVPRSTLLLAISAHDKGTKRRRSGGLLPEHPYCVTGLARVRTTAPSESSESSNGGANDTNLVRLRSPWAGGEYGGVWCGAWSERSWEWNALSERDRELLASRSQHEGEFWMSVPEFLQRFTVIWLAHIGPDDWALEPALHSRSPWRAALAIRQWRAGFNAGGPHKYVETTATNPQFRVRVPNGSPGKAHIVVAVAQRYECYRSRNTEIHPIGFTIYEVPPGMPRVTPQYVSEQMPLDFAELQHQREVVTFFALPPGDFVVLPHSTQHRDGKFLLRILADQHADVWEVNEDNLVIHNIAGEFGEDRAMDYRFLYKLRTRFPAEIDAVQLQQILRSPICGLTRLKTFSTINGPALDLCRALLALRDPSLGGRLSIENVPPLVALMKFWKAAFRRCGPSSSGTLSLTRSIWSSKISSYCLRGVLWAGGATASNKVLEALVGRFSRSRHITLEGYLMCMAKLHLAHERFHSLDSKAKANPLTLEEMILMTIYS</sequence>
<organism evidence="6 7">
    <name type="scientific">Hermetia illucens</name>
    <name type="common">Black soldier fly</name>
    <dbReference type="NCBI Taxonomy" id="343691"/>
    <lineage>
        <taxon>Eukaryota</taxon>
        <taxon>Metazoa</taxon>
        <taxon>Ecdysozoa</taxon>
        <taxon>Arthropoda</taxon>
        <taxon>Hexapoda</taxon>
        <taxon>Insecta</taxon>
        <taxon>Pterygota</taxon>
        <taxon>Neoptera</taxon>
        <taxon>Endopterygota</taxon>
        <taxon>Diptera</taxon>
        <taxon>Brachycera</taxon>
        <taxon>Stratiomyomorpha</taxon>
        <taxon>Stratiomyidae</taxon>
        <taxon>Hermetiinae</taxon>
        <taxon>Hermetia</taxon>
    </lineage>
</organism>
<dbReference type="PANTHER" id="PTHR10183">
    <property type="entry name" value="CALPAIN"/>
    <property type="match status" value="1"/>
</dbReference>
<dbReference type="InterPro" id="IPR022682">
    <property type="entry name" value="Calpain_domain_III"/>
</dbReference>
<dbReference type="PANTHER" id="PTHR10183:SF424">
    <property type="entry name" value="CALPAIN-B-LIKE PROTEIN"/>
    <property type="match status" value="1"/>
</dbReference>
<dbReference type="CDD" id="cd00044">
    <property type="entry name" value="CysPc"/>
    <property type="match status" value="1"/>
</dbReference>
<dbReference type="GO" id="GO:0005737">
    <property type="term" value="C:cytoplasm"/>
    <property type="evidence" value="ECO:0007669"/>
    <property type="project" value="TreeGrafter"/>
</dbReference>
<evidence type="ECO:0000256" key="1">
    <source>
        <dbReference type="ARBA" id="ARBA00007623"/>
    </source>
</evidence>
<dbReference type="InterPro" id="IPR011992">
    <property type="entry name" value="EF-hand-dom_pair"/>
</dbReference>
<dbReference type="Gene3D" id="3.90.70.10">
    <property type="entry name" value="Cysteine proteinases"/>
    <property type="match status" value="1"/>
</dbReference>
<dbReference type="AlphaFoldDB" id="A0A7R8Z047"/>
<dbReference type="Proteomes" id="UP000594454">
    <property type="component" value="Chromosome 4"/>
</dbReference>
<dbReference type="SMART" id="SM00230">
    <property type="entry name" value="CysPc"/>
    <property type="match status" value="1"/>
</dbReference>
<feature type="active site" evidence="2">
    <location>
        <position position="335"/>
    </location>
</feature>
<feature type="domain" description="Calpain catalytic" evidence="5">
    <location>
        <begin position="128"/>
        <end position="434"/>
    </location>
</feature>
<dbReference type="PRINTS" id="PR00704">
    <property type="entry name" value="CALPAIN"/>
</dbReference>
<dbReference type="InterPro" id="IPR022683">
    <property type="entry name" value="Calpain_III"/>
</dbReference>
<dbReference type="InterPro" id="IPR001300">
    <property type="entry name" value="Peptidase_C2_calpain_cat"/>
</dbReference>
<dbReference type="SUPFAM" id="SSF49758">
    <property type="entry name" value="Calpain large subunit, middle domain (domain III)"/>
    <property type="match status" value="1"/>
</dbReference>
<evidence type="ECO:0000313" key="6">
    <source>
        <dbReference type="EMBL" id="CAD7088381.1"/>
    </source>
</evidence>
<dbReference type="Pfam" id="PF00648">
    <property type="entry name" value="Peptidase_C2"/>
    <property type="match status" value="1"/>
</dbReference>
<dbReference type="Gene3D" id="2.60.120.380">
    <property type="match status" value="1"/>
</dbReference>